<dbReference type="PRINTS" id="PR00603">
    <property type="entry name" value="CYTOCHROMEC1"/>
</dbReference>
<dbReference type="GO" id="GO:0009055">
    <property type="term" value="F:electron transfer activity"/>
    <property type="evidence" value="ECO:0007669"/>
    <property type="project" value="InterPro"/>
</dbReference>
<dbReference type="OrthoDB" id="9798864at2"/>
<comment type="subcellular location">
    <subcellularLocation>
        <location evidence="1">Membrane</location>
    </subcellularLocation>
</comment>
<evidence type="ECO:0000256" key="1">
    <source>
        <dbReference type="ARBA" id="ARBA00004370"/>
    </source>
</evidence>
<dbReference type="InterPro" id="IPR002326">
    <property type="entry name" value="Cyt_c1"/>
</dbReference>
<dbReference type="AlphaFoldDB" id="A0A2S5TGJ9"/>
<keyword evidence="2 8" id="KW-0349">Heme</keyword>
<feature type="transmembrane region" description="Helical" evidence="9">
    <location>
        <begin position="226"/>
        <end position="244"/>
    </location>
</feature>
<feature type="binding site" description="covalent" evidence="8">
    <location>
        <position position="57"/>
    </location>
    <ligand>
        <name>heme c</name>
        <dbReference type="ChEBI" id="CHEBI:61717"/>
    </ligand>
</feature>
<dbReference type="GO" id="GO:0020037">
    <property type="term" value="F:heme binding"/>
    <property type="evidence" value="ECO:0007669"/>
    <property type="project" value="InterPro"/>
</dbReference>
<evidence type="ECO:0000256" key="7">
    <source>
        <dbReference type="ARBA" id="ARBA00023136"/>
    </source>
</evidence>
<dbReference type="Gene3D" id="1.20.5.100">
    <property type="entry name" value="Cytochrome c1, transmembrane anchor, C-terminal"/>
    <property type="match status" value="1"/>
</dbReference>
<evidence type="ECO:0000256" key="3">
    <source>
        <dbReference type="ARBA" id="ARBA00022692"/>
    </source>
</evidence>
<dbReference type="Pfam" id="PF02167">
    <property type="entry name" value="Cytochrom_C1"/>
    <property type="match status" value="2"/>
</dbReference>
<gene>
    <name evidence="12" type="ORF">C3942_08625</name>
</gene>
<evidence type="ECO:0000256" key="2">
    <source>
        <dbReference type="ARBA" id="ARBA00022617"/>
    </source>
</evidence>
<feature type="binding site" description="covalent" evidence="8">
    <location>
        <position position="56"/>
    </location>
    <ligand>
        <name>heme c</name>
        <dbReference type="ChEBI" id="CHEBI:61717"/>
    </ligand>
</feature>
<organism evidence="12 13">
    <name type="scientific">Solimonas fluminis</name>
    <dbReference type="NCBI Taxonomy" id="2086571"/>
    <lineage>
        <taxon>Bacteria</taxon>
        <taxon>Pseudomonadati</taxon>
        <taxon>Pseudomonadota</taxon>
        <taxon>Gammaproteobacteria</taxon>
        <taxon>Nevskiales</taxon>
        <taxon>Nevskiaceae</taxon>
        <taxon>Solimonas</taxon>
    </lineage>
</organism>
<protein>
    <submittedName>
        <fullName evidence="12">Cytochrome c1</fullName>
    </submittedName>
</protein>
<keyword evidence="3 9" id="KW-0812">Transmembrane</keyword>
<dbReference type="PROSITE" id="PS51007">
    <property type="entry name" value="CYTC"/>
    <property type="match status" value="1"/>
</dbReference>
<keyword evidence="7 9" id="KW-0472">Membrane</keyword>
<dbReference type="GO" id="GO:0046872">
    <property type="term" value="F:metal ion binding"/>
    <property type="evidence" value="ECO:0007669"/>
    <property type="project" value="UniProtKB-KW"/>
</dbReference>
<feature type="binding site" description="covalent" evidence="8">
    <location>
        <position position="53"/>
    </location>
    <ligand>
        <name>heme c</name>
        <dbReference type="ChEBI" id="CHEBI:61717"/>
    </ligand>
</feature>
<evidence type="ECO:0000256" key="10">
    <source>
        <dbReference type="SAM" id="SignalP"/>
    </source>
</evidence>
<reference evidence="12 13" key="1">
    <citation type="submission" date="2018-02" db="EMBL/GenBank/DDBJ databases">
        <title>Genome sequencing of Solimonas sp. HR-BB.</title>
        <authorList>
            <person name="Lee Y."/>
            <person name="Jeon C.O."/>
        </authorList>
    </citation>
    <scope>NUCLEOTIDE SEQUENCE [LARGE SCALE GENOMIC DNA]</scope>
    <source>
        <strain evidence="12 13">HR-BB</strain>
    </source>
</reference>
<comment type="caution">
    <text evidence="12">The sequence shown here is derived from an EMBL/GenBank/DDBJ whole genome shotgun (WGS) entry which is preliminary data.</text>
</comment>
<keyword evidence="5 9" id="KW-1133">Transmembrane helix</keyword>
<keyword evidence="6 8" id="KW-0408">Iron</keyword>
<evidence type="ECO:0000313" key="13">
    <source>
        <dbReference type="Proteomes" id="UP000238220"/>
    </source>
</evidence>
<evidence type="ECO:0000313" key="12">
    <source>
        <dbReference type="EMBL" id="PPE74095.1"/>
    </source>
</evidence>
<keyword evidence="10" id="KW-0732">Signal</keyword>
<dbReference type="PANTHER" id="PTHR10266:SF3">
    <property type="entry name" value="CYTOCHROME C1, HEME PROTEIN, MITOCHONDRIAL"/>
    <property type="match status" value="1"/>
</dbReference>
<feature type="domain" description="Cytochrome c" evidence="11">
    <location>
        <begin position="40"/>
        <end position="212"/>
    </location>
</feature>
<keyword evidence="4 8" id="KW-0479">Metal-binding</keyword>
<evidence type="ECO:0000256" key="8">
    <source>
        <dbReference type="PIRSR" id="PIRSR602326-1"/>
    </source>
</evidence>
<dbReference type="GO" id="GO:0016020">
    <property type="term" value="C:membrane"/>
    <property type="evidence" value="ECO:0007669"/>
    <property type="project" value="UniProtKB-SubCell"/>
</dbReference>
<comment type="cofactor">
    <cofactor evidence="8">
        <name>heme c</name>
        <dbReference type="ChEBI" id="CHEBI:61717"/>
    </cofactor>
    <text evidence="8">Binds 1 heme c group covalently per subunit.</text>
</comment>
<dbReference type="RefSeq" id="WP_104229983.1">
    <property type="nucleotide sequence ID" value="NZ_PSNW01000004.1"/>
</dbReference>
<feature type="signal peptide" evidence="10">
    <location>
        <begin position="1"/>
        <end position="22"/>
    </location>
</feature>
<evidence type="ECO:0000256" key="4">
    <source>
        <dbReference type="ARBA" id="ARBA00022723"/>
    </source>
</evidence>
<evidence type="ECO:0000256" key="9">
    <source>
        <dbReference type="SAM" id="Phobius"/>
    </source>
</evidence>
<dbReference type="EMBL" id="PSNW01000004">
    <property type="protein sequence ID" value="PPE74095.1"/>
    <property type="molecule type" value="Genomic_DNA"/>
</dbReference>
<dbReference type="PANTHER" id="PTHR10266">
    <property type="entry name" value="CYTOCHROME C1"/>
    <property type="match status" value="1"/>
</dbReference>
<evidence type="ECO:0000256" key="6">
    <source>
        <dbReference type="ARBA" id="ARBA00023004"/>
    </source>
</evidence>
<dbReference type="Gene3D" id="1.10.760.10">
    <property type="entry name" value="Cytochrome c-like domain"/>
    <property type="match status" value="1"/>
</dbReference>
<evidence type="ECO:0000259" key="11">
    <source>
        <dbReference type="PROSITE" id="PS51007"/>
    </source>
</evidence>
<dbReference type="Proteomes" id="UP000238220">
    <property type="component" value="Unassembled WGS sequence"/>
</dbReference>
<sequence>MQRIKTFLIAVALTAAAAPAYAAGGHALTYKFEPDSNNIQSAQRGARNFMNYCSGCHSMKHLRYGRLGQDLGIPEDLLKANLMFTSDKPGDHIVSSMPKEEAAKWFGQTPPDLTVETRMRGADWVYNFLMTFYVDSAKHSGVNNLTLPGASMPHVLMDLQGVQVKVEEKAEGHGEEGHGGGHHAGPKFELVQPGKLSPEEYKKFVTDTVNFMHYAAEPGRNARIALGYKVILFLLLFTILAYLMKKEWWKDVH</sequence>
<dbReference type="InterPro" id="IPR036909">
    <property type="entry name" value="Cyt_c-like_dom_sf"/>
</dbReference>
<evidence type="ECO:0000256" key="5">
    <source>
        <dbReference type="ARBA" id="ARBA00022989"/>
    </source>
</evidence>
<dbReference type="SUPFAM" id="SSF46626">
    <property type="entry name" value="Cytochrome c"/>
    <property type="match status" value="1"/>
</dbReference>
<accession>A0A2S5TGJ9</accession>
<proteinExistence type="predicted"/>
<name>A0A2S5TGJ9_9GAMM</name>
<feature type="chain" id="PRO_5015566594" evidence="10">
    <location>
        <begin position="23"/>
        <end position="253"/>
    </location>
</feature>
<dbReference type="InterPro" id="IPR009056">
    <property type="entry name" value="Cyt_c-like_dom"/>
</dbReference>
<keyword evidence="13" id="KW-1185">Reference proteome</keyword>